<sequence>MLTVISMTDKLSTNIAISALSGLVVLPLAWRLLFGTDNGNLSKRGTRNVVRPLTTKPLLGDTLDVMKNVTNRHDWITSLCLMAKGDPVLLQSWGTPDMLLLSTPEAFEDVLKNQFDNFPKGPKKTEYLADLLGEGIFAVDHEKWYHQRKTASNLFSMRALRDSMSSTIQRHLVVLNRMFRHAAETNETLDMFSLLNRFTLEAFTEIGFGVQINCLDTEREHPFQTAFDRVQQSLALRFIRPSWFWRFQRFFGIGNEGQVKKDMHVINSMLFDIIKKNLDGRAKKALSDEKGDKNIISLFLDGIDSSSNGVDSVLDPTYIRDVIVNFLIAGRDTTAQALSWFFICLSKHPHVEAKIREELAAKLPNLLKGQCSPTMDEVSELTYLEAALRETLRLYPSVPMISKDAVHDTVLSDGTFITAKTMVTLPMYALGRMPHVWGPDAVEFKPERWIESGKLISVSAFKFVAFNAGPRQCLGKNLAMLEMKLIIASLLSKYHVELESPETVTYAVSVTLPVKGQLNAKIVAI</sequence>
<dbReference type="PRINTS" id="PR00463">
    <property type="entry name" value="EP450I"/>
</dbReference>
<keyword evidence="5 6" id="KW-0349">Heme</keyword>
<keyword evidence="8" id="KW-1185">Reference proteome</keyword>
<dbReference type="PANTHER" id="PTHR24296">
    <property type="entry name" value="CYTOCHROME P450"/>
    <property type="match status" value="1"/>
</dbReference>
<comment type="caution">
    <text evidence="7">The sequence shown here is derived from an EMBL/GenBank/DDBJ whole genome shotgun (WGS) entry which is preliminary data.</text>
</comment>
<comment type="similarity">
    <text evidence="1 6">Belongs to the cytochrome P450 family.</text>
</comment>
<dbReference type="KEGG" id="blac:94345927"/>
<dbReference type="Gene3D" id="1.10.630.10">
    <property type="entry name" value="Cytochrome P450"/>
    <property type="match status" value="1"/>
</dbReference>
<accession>A0A976ICM0</accession>
<dbReference type="OrthoDB" id="1470350at2759"/>
<evidence type="ECO:0000256" key="3">
    <source>
        <dbReference type="ARBA" id="ARBA00023002"/>
    </source>
</evidence>
<evidence type="ECO:0000256" key="6">
    <source>
        <dbReference type="RuleBase" id="RU000461"/>
    </source>
</evidence>
<evidence type="ECO:0000313" key="7">
    <source>
        <dbReference type="EMBL" id="TDH66764.1"/>
    </source>
</evidence>
<dbReference type="EMBL" id="SHOA02000014">
    <property type="protein sequence ID" value="TDH66764.1"/>
    <property type="molecule type" value="Genomic_DNA"/>
</dbReference>
<dbReference type="GO" id="GO:0020037">
    <property type="term" value="F:heme binding"/>
    <property type="evidence" value="ECO:0007669"/>
    <property type="project" value="InterPro"/>
</dbReference>
<dbReference type="InterPro" id="IPR036396">
    <property type="entry name" value="Cyt_P450_sf"/>
</dbReference>
<dbReference type="GO" id="GO:0005506">
    <property type="term" value="F:iron ion binding"/>
    <property type="evidence" value="ECO:0007669"/>
    <property type="project" value="InterPro"/>
</dbReference>
<dbReference type="GO" id="GO:0006629">
    <property type="term" value="P:lipid metabolic process"/>
    <property type="evidence" value="ECO:0007669"/>
    <property type="project" value="UniProtKB-ARBA"/>
</dbReference>
<comment type="cofactor">
    <cofactor evidence="5">
        <name>heme</name>
        <dbReference type="ChEBI" id="CHEBI:30413"/>
    </cofactor>
</comment>
<dbReference type="RefSeq" id="XP_067816263.1">
    <property type="nucleotide sequence ID" value="XM_067960256.1"/>
</dbReference>
<dbReference type="AlphaFoldDB" id="A0A976ICM0"/>
<dbReference type="Proteomes" id="UP000294530">
    <property type="component" value="Unassembled WGS sequence"/>
</dbReference>
<evidence type="ECO:0008006" key="9">
    <source>
        <dbReference type="Google" id="ProtNLM"/>
    </source>
</evidence>
<dbReference type="SUPFAM" id="SSF48264">
    <property type="entry name" value="Cytochrome P450"/>
    <property type="match status" value="1"/>
</dbReference>
<dbReference type="InterPro" id="IPR017972">
    <property type="entry name" value="Cyt_P450_CS"/>
</dbReference>
<evidence type="ECO:0000256" key="5">
    <source>
        <dbReference type="PIRSR" id="PIRSR602401-1"/>
    </source>
</evidence>
<dbReference type="InterPro" id="IPR001128">
    <property type="entry name" value="Cyt_P450"/>
</dbReference>
<name>A0A976ICM0_BRELC</name>
<dbReference type="GeneID" id="94345927"/>
<reference evidence="7 8" key="1">
    <citation type="journal article" date="2021" name="Genome Biol.">
        <title>AFLAP: assembly-free linkage analysis pipeline using k-mers from genome sequencing data.</title>
        <authorList>
            <person name="Fletcher K."/>
            <person name="Zhang L."/>
            <person name="Gil J."/>
            <person name="Han R."/>
            <person name="Cavanaugh K."/>
            <person name="Michelmore R."/>
        </authorList>
    </citation>
    <scope>NUCLEOTIDE SEQUENCE [LARGE SCALE GENOMIC DNA]</scope>
    <source>
        <strain evidence="7 8">SF5</strain>
    </source>
</reference>
<dbReference type="Pfam" id="PF00067">
    <property type="entry name" value="p450"/>
    <property type="match status" value="1"/>
</dbReference>
<dbReference type="GO" id="GO:0004497">
    <property type="term" value="F:monooxygenase activity"/>
    <property type="evidence" value="ECO:0007669"/>
    <property type="project" value="UniProtKB-KW"/>
</dbReference>
<keyword evidence="4 5" id="KW-0408">Iron</keyword>
<keyword evidence="6" id="KW-0503">Monooxygenase</keyword>
<dbReference type="PRINTS" id="PR00385">
    <property type="entry name" value="P450"/>
</dbReference>
<dbReference type="CDD" id="cd11064">
    <property type="entry name" value="CYP86A"/>
    <property type="match status" value="1"/>
</dbReference>
<keyword evidence="2 5" id="KW-0479">Metal-binding</keyword>
<proteinExistence type="inferred from homology"/>
<keyword evidence="3 6" id="KW-0560">Oxidoreductase</keyword>
<feature type="binding site" description="axial binding residue" evidence="5">
    <location>
        <position position="473"/>
    </location>
    <ligand>
        <name>heme</name>
        <dbReference type="ChEBI" id="CHEBI:30413"/>
    </ligand>
    <ligandPart>
        <name>Fe</name>
        <dbReference type="ChEBI" id="CHEBI:18248"/>
    </ligandPart>
</feature>
<dbReference type="InterPro" id="IPR002401">
    <property type="entry name" value="Cyt_P450_E_grp-I"/>
</dbReference>
<evidence type="ECO:0000313" key="8">
    <source>
        <dbReference type="Proteomes" id="UP000294530"/>
    </source>
</evidence>
<organism evidence="7 8">
    <name type="scientific">Bremia lactucae</name>
    <name type="common">Lettuce downy mildew</name>
    <dbReference type="NCBI Taxonomy" id="4779"/>
    <lineage>
        <taxon>Eukaryota</taxon>
        <taxon>Sar</taxon>
        <taxon>Stramenopiles</taxon>
        <taxon>Oomycota</taxon>
        <taxon>Peronosporomycetes</taxon>
        <taxon>Peronosporales</taxon>
        <taxon>Peronosporaceae</taxon>
        <taxon>Bremia</taxon>
    </lineage>
</organism>
<gene>
    <name evidence="7" type="ORF">CCR75_002157</name>
</gene>
<evidence type="ECO:0000256" key="4">
    <source>
        <dbReference type="ARBA" id="ARBA00023004"/>
    </source>
</evidence>
<dbReference type="GO" id="GO:0016705">
    <property type="term" value="F:oxidoreductase activity, acting on paired donors, with incorporation or reduction of molecular oxygen"/>
    <property type="evidence" value="ECO:0007669"/>
    <property type="project" value="InterPro"/>
</dbReference>
<evidence type="ECO:0000256" key="1">
    <source>
        <dbReference type="ARBA" id="ARBA00010617"/>
    </source>
</evidence>
<dbReference type="PROSITE" id="PS00086">
    <property type="entry name" value="CYTOCHROME_P450"/>
    <property type="match status" value="1"/>
</dbReference>
<evidence type="ECO:0000256" key="2">
    <source>
        <dbReference type="ARBA" id="ARBA00022723"/>
    </source>
</evidence>
<protein>
    <recommendedName>
        <fullName evidence="9">Cytochrome P450</fullName>
    </recommendedName>
</protein>